<name>A0ABQ4NC76_9BACL</name>
<accession>A0ABQ4NC76</accession>
<protein>
    <recommendedName>
        <fullName evidence="3">Transposase</fullName>
    </recommendedName>
</protein>
<reference evidence="1 2" key="1">
    <citation type="submission" date="2021-04" db="EMBL/GenBank/DDBJ databases">
        <title>Draft genome sequence of Paenibacillus cisolokensis, LC2-13A.</title>
        <authorList>
            <person name="Uke A."/>
            <person name="Chhe C."/>
            <person name="Baramee S."/>
            <person name="Kosugi A."/>
        </authorList>
    </citation>
    <scope>NUCLEOTIDE SEQUENCE [LARGE SCALE GENOMIC DNA]</scope>
    <source>
        <strain evidence="1 2">LC2-13A</strain>
    </source>
</reference>
<organism evidence="1 2">
    <name type="scientific">Paenibacillus cisolokensis</name>
    <dbReference type="NCBI Taxonomy" id="1658519"/>
    <lineage>
        <taxon>Bacteria</taxon>
        <taxon>Bacillati</taxon>
        <taxon>Bacillota</taxon>
        <taxon>Bacilli</taxon>
        <taxon>Bacillales</taxon>
        <taxon>Paenibacillaceae</taxon>
        <taxon>Paenibacillus</taxon>
    </lineage>
</organism>
<comment type="caution">
    <text evidence="1">The sequence shown here is derived from an EMBL/GenBank/DDBJ whole genome shotgun (WGS) entry which is preliminary data.</text>
</comment>
<sequence>MTSSQNFAHFDDLAPQSGHDGFVPFNAAPQLLPDIVDAALFVQPFLIRNAHASTSVNVY</sequence>
<proteinExistence type="predicted"/>
<dbReference type="Proteomes" id="UP000680304">
    <property type="component" value="Unassembled WGS sequence"/>
</dbReference>
<dbReference type="EMBL" id="BOVJ01000140">
    <property type="protein sequence ID" value="GIQ65583.1"/>
    <property type="molecule type" value="Genomic_DNA"/>
</dbReference>
<evidence type="ECO:0008006" key="3">
    <source>
        <dbReference type="Google" id="ProtNLM"/>
    </source>
</evidence>
<evidence type="ECO:0000313" key="1">
    <source>
        <dbReference type="EMBL" id="GIQ65583.1"/>
    </source>
</evidence>
<evidence type="ECO:0000313" key="2">
    <source>
        <dbReference type="Proteomes" id="UP000680304"/>
    </source>
</evidence>
<gene>
    <name evidence="1" type="ORF">PACILC2_41510</name>
</gene>
<keyword evidence="2" id="KW-1185">Reference proteome</keyword>